<proteinExistence type="predicted"/>
<dbReference type="SUPFAM" id="SSF46785">
    <property type="entry name" value="Winged helix' DNA-binding domain"/>
    <property type="match status" value="2"/>
</dbReference>
<dbReference type="InterPro" id="IPR056504">
    <property type="entry name" value="HTH_HVO_0163_N"/>
</dbReference>
<dbReference type="Proteomes" id="UP000675968">
    <property type="component" value="Unassembled WGS sequence"/>
</dbReference>
<gene>
    <name evidence="2" type="ORF">J4215_02935</name>
</gene>
<dbReference type="InterPro" id="IPR036388">
    <property type="entry name" value="WH-like_DNA-bd_sf"/>
</dbReference>
<dbReference type="InterPro" id="IPR001845">
    <property type="entry name" value="HTH_ArsR_DNA-bd_dom"/>
</dbReference>
<name>A0A8T4L6K1_9ARCH</name>
<dbReference type="InterPro" id="IPR036390">
    <property type="entry name" value="WH_DNA-bd_sf"/>
</dbReference>
<accession>A0A8T4L6K1</accession>
<organism evidence="2 3">
    <name type="scientific">Candidatus Iainarchaeum sp</name>
    <dbReference type="NCBI Taxonomy" id="3101447"/>
    <lineage>
        <taxon>Archaea</taxon>
        <taxon>Candidatus Iainarchaeota</taxon>
        <taxon>Candidatus Iainarchaeia</taxon>
        <taxon>Candidatus Iainarchaeales</taxon>
        <taxon>Candidatus Iainarchaeaceae</taxon>
        <taxon>Candidatus Iainarchaeum</taxon>
    </lineage>
</organism>
<comment type="caution">
    <text evidence="2">The sequence shown here is derived from an EMBL/GenBank/DDBJ whole genome shotgun (WGS) entry which is preliminary data.</text>
</comment>
<evidence type="ECO:0000313" key="3">
    <source>
        <dbReference type="Proteomes" id="UP000675968"/>
    </source>
</evidence>
<dbReference type="Pfam" id="PF13412">
    <property type="entry name" value="HTH_24"/>
    <property type="match status" value="1"/>
</dbReference>
<dbReference type="InterPro" id="IPR011991">
    <property type="entry name" value="ArsR-like_HTH"/>
</dbReference>
<dbReference type="PANTHER" id="PTHR36216:SF1">
    <property type="entry name" value="HTH ARSR-TYPE DOMAIN-CONTAINING PROTEIN"/>
    <property type="match status" value="1"/>
</dbReference>
<dbReference type="SMART" id="SM00418">
    <property type="entry name" value="HTH_ARSR"/>
    <property type="match status" value="1"/>
</dbReference>
<dbReference type="AlphaFoldDB" id="A0A8T4L6K1"/>
<dbReference type="PANTHER" id="PTHR36216">
    <property type="entry name" value="TRANSCRIPTIONAL REGULATOR, TRMB"/>
    <property type="match status" value="1"/>
</dbReference>
<protein>
    <submittedName>
        <fullName evidence="2">Winged helix-turn-helix transcriptional regulator</fullName>
    </submittedName>
</protein>
<dbReference type="CDD" id="cd00090">
    <property type="entry name" value="HTH_ARSR"/>
    <property type="match status" value="1"/>
</dbReference>
<reference evidence="2" key="1">
    <citation type="submission" date="2021-03" db="EMBL/GenBank/DDBJ databases">
        <authorList>
            <person name="Jaffe A."/>
        </authorList>
    </citation>
    <scope>NUCLEOTIDE SEQUENCE</scope>
    <source>
        <strain evidence="2">RIFCSPLOWO2_01_FULL_AR10_48_17</strain>
    </source>
</reference>
<dbReference type="EMBL" id="JAGVWC010000010">
    <property type="protein sequence ID" value="MBS3061512.1"/>
    <property type="molecule type" value="Genomic_DNA"/>
</dbReference>
<dbReference type="Pfam" id="PF24266">
    <property type="entry name" value="HTH_HVO_0163_N"/>
    <property type="match status" value="1"/>
</dbReference>
<feature type="domain" description="HTH arsR-type" evidence="1">
    <location>
        <begin position="82"/>
        <end position="162"/>
    </location>
</feature>
<evidence type="ECO:0000313" key="2">
    <source>
        <dbReference type="EMBL" id="MBS3061512.1"/>
    </source>
</evidence>
<sequence length="179" mass="20939">MLRKRFEDNTLELETRNRLYRIIEESPGLHFRELQRRSGIAVGSLQYHLDYLSKKSFVHTVKEGKFVRYYAMKTTKIVENKELMNTLRQEQPRHIVLFLLQKRFATNEVISKAISLSPSTVSTYLKKMVEIGILGRKKTGAKTAFFILDKDKVAQMLSEYQGSFLDNLVDNFVTVWNEV</sequence>
<dbReference type="GO" id="GO:0003700">
    <property type="term" value="F:DNA-binding transcription factor activity"/>
    <property type="evidence" value="ECO:0007669"/>
    <property type="project" value="InterPro"/>
</dbReference>
<dbReference type="Gene3D" id="1.10.10.10">
    <property type="entry name" value="Winged helix-like DNA-binding domain superfamily/Winged helix DNA-binding domain"/>
    <property type="match status" value="2"/>
</dbReference>
<reference evidence="2" key="2">
    <citation type="submission" date="2021-05" db="EMBL/GenBank/DDBJ databases">
        <title>Protein family content uncovers lineage relationships and bacterial pathway maintenance mechanisms in DPANN archaea.</title>
        <authorList>
            <person name="Castelle C.J."/>
            <person name="Meheust R."/>
            <person name="Jaffe A.L."/>
            <person name="Seitz K."/>
            <person name="Gong X."/>
            <person name="Baker B.J."/>
            <person name="Banfield J.F."/>
        </authorList>
    </citation>
    <scope>NUCLEOTIDE SEQUENCE</scope>
    <source>
        <strain evidence="2">RIFCSPLOWO2_01_FULL_AR10_48_17</strain>
    </source>
</reference>
<evidence type="ECO:0000259" key="1">
    <source>
        <dbReference type="SMART" id="SM00418"/>
    </source>
</evidence>